<reference evidence="2 3" key="1">
    <citation type="journal article" date="2019" name="Sci. Rep.">
        <title>A high-quality genome of Eragrostis curvula grass provides insights into Poaceae evolution and supports new strategies to enhance forage quality.</title>
        <authorList>
            <person name="Carballo J."/>
            <person name="Santos B.A.C.M."/>
            <person name="Zappacosta D."/>
            <person name="Garbus I."/>
            <person name="Selva J.P."/>
            <person name="Gallo C.A."/>
            <person name="Diaz A."/>
            <person name="Albertini E."/>
            <person name="Caccamo M."/>
            <person name="Echenique V."/>
        </authorList>
    </citation>
    <scope>NUCLEOTIDE SEQUENCE [LARGE SCALE GENOMIC DNA]</scope>
    <source>
        <strain evidence="3">cv. Victoria</strain>
        <tissue evidence="2">Leaf</tissue>
    </source>
</reference>
<organism evidence="2 3">
    <name type="scientific">Eragrostis curvula</name>
    <name type="common">weeping love grass</name>
    <dbReference type="NCBI Taxonomy" id="38414"/>
    <lineage>
        <taxon>Eukaryota</taxon>
        <taxon>Viridiplantae</taxon>
        <taxon>Streptophyta</taxon>
        <taxon>Embryophyta</taxon>
        <taxon>Tracheophyta</taxon>
        <taxon>Spermatophyta</taxon>
        <taxon>Magnoliopsida</taxon>
        <taxon>Liliopsida</taxon>
        <taxon>Poales</taxon>
        <taxon>Poaceae</taxon>
        <taxon>PACMAD clade</taxon>
        <taxon>Chloridoideae</taxon>
        <taxon>Eragrostideae</taxon>
        <taxon>Eragrostidinae</taxon>
        <taxon>Eragrostis</taxon>
    </lineage>
</organism>
<dbReference type="GO" id="GO:0015979">
    <property type="term" value="P:photosynthesis"/>
    <property type="evidence" value="ECO:0007669"/>
    <property type="project" value="UniProtKB-KW"/>
</dbReference>
<dbReference type="GO" id="GO:0003824">
    <property type="term" value="F:catalytic activity"/>
    <property type="evidence" value="ECO:0007669"/>
    <property type="project" value="InterPro"/>
</dbReference>
<dbReference type="InterPro" id="IPR015813">
    <property type="entry name" value="Pyrv/PenolPyrv_kinase-like_dom"/>
</dbReference>
<dbReference type="EMBL" id="RWGY01000031">
    <property type="protein sequence ID" value="TVU15331.1"/>
    <property type="molecule type" value="Genomic_DNA"/>
</dbReference>
<evidence type="ECO:0000256" key="1">
    <source>
        <dbReference type="ARBA" id="ARBA00022531"/>
    </source>
</evidence>
<proteinExistence type="predicted"/>
<name>A0A5J9TXD0_9POAL</name>
<dbReference type="Proteomes" id="UP000324897">
    <property type="component" value="Unassembled WGS sequence"/>
</dbReference>
<evidence type="ECO:0000313" key="2">
    <source>
        <dbReference type="EMBL" id="TVU15331.1"/>
    </source>
</evidence>
<keyword evidence="3" id="KW-1185">Reference proteome</keyword>
<dbReference type="InterPro" id="IPR039556">
    <property type="entry name" value="ICL/PEPM"/>
</dbReference>
<dbReference type="SUPFAM" id="SSF51621">
    <property type="entry name" value="Phosphoenolpyruvate/pyruvate domain"/>
    <property type="match status" value="1"/>
</dbReference>
<dbReference type="OrthoDB" id="1923844at2759"/>
<evidence type="ECO:0000313" key="3">
    <source>
        <dbReference type="Proteomes" id="UP000324897"/>
    </source>
</evidence>
<comment type="caution">
    <text evidence="2">The sequence shown here is derived from an EMBL/GenBank/DDBJ whole genome shotgun (WGS) entry which is preliminary data.</text>
</comment>
<dbReference type="CDD" id="cd00377">
    <property type="entry name" value="ICL_PEPM"/>
    <property type="match status" value="1"/>
</dbReference>
<evidence type="ECO:0008006" key="4">
    <source>
        <dbReference type="Google" id="ProtNLM"/>
    </source>
</evidence>
<dbReference type="Gene3D" id="3.20.20.60">
    <property type="entry name" value="Phosphoenolpyruvate-binding domains"/>
    <property type="match status" value="1"/>
</dbReference>
<gene>
    <name evidence="2" type="ORF">EJB05_38847</name>
</gene>
<keyword evidence="1" id="KW-0602">Photosynthesis</keyword>
<dbReference type="Pfam" id="PF13714">
    <property type="entry name" value="PEP_mutase"/>
    <property type="match status" value="1"/>
</dbReference>
<dbReference type="InterPro" id="IPR040442">
    <property type="entry name" value="Pyrv_kinase-like_dom_sf"/>
</dbReference>
<dbReference type="Gramene" id="TVU15331">
    <property type="protein sequence ID" value="TVU15331"/>
    <property type="gene ID" value="EJB05_38847"/>
</dbReference>
<protein>
    <recommendedName>
        <fullName evidence="4">Isocitrate lyase</fullName>
    </recommendedName>
</protein>
<dbReference type="PANTHER" id="PTHR42905:SF2">
    <property type="entry name" value="PHOSPHOENOLPYRUVATE CARBOXYLASE FAMILY PROTEIN"/>
    <property type="match status" value="1"/>
</dbReference>
<accession>A0A5J9TXD0</accession>
<dbReference type="AlphaFoldDB" id="A0A5J9TXD0"/>
<sequence length="491" mass="52639">MACYGALLHQPLPSLAASSSYPPRRAGALRAPRLQPRVTLPSSFASARARVRISPRCSYSSAGAAPGESPAAALRRVLEAPGAHQAPACYDALSARLVERAGFRACFTSGFSISAARLGLPDVGLISYGEMIDHGRLITEAVSIPVIGDADNGYGNCINVKRTVKGFINAGFAGLILEDQVSPKACGHTQGRKVVSREEAIMRIKAAVDARNESGSDIVIVARTDSRQALSLDEALWRVRAFADAGADILFIDALASREEMKAFCAVAPGVPKMANMLEGGGKTPILSPVELEEMGYKIIAYPLSLIGVSMCAMEDALIALKGGRLPPPGSLPSFEEIKNTLGFNRYYEEEKKYVVTPAQSSNRRGYEYSSEASSVEDFKSRIEKPQEPPVVDILPPLYDADSAGGRGPSTGMWSRTLRLKITGRDGVQKFDARIPAGFLEGMTKIIPGLAGENIMERLRNAPIDVDNPQNGQLLLDFEDAIGDRIQVFLG</sequence>
<dbReference type="PANTHER" id="PTHR42905">
    <property type="entry name" value="PHOSPHOENOLPYRUVATE CARBOXYLASE"/>
    <property type="match status" value="1"/>
</dbReference>